<dbReference type="GO" id="GO:0016301">
    <property type="term" value="F:kinase activity"/>
    <property type="evidence" value="ECO:0007669"/>
    <property type="project" value="UniProtKB-KW"/>
</dbReference>
<protein>
    <recommendedName>
        <fullName evidence="5">Oxygen sensor histidine kinase NreB</fullName>
        <ecNumber evidence="4">2.7.13.3</ecNumber>
    </recommendedName>
    <alternativeName>
        <fullName evidence="14">Nitrogen regulation protein B</fullName>
    </alternativeName>
</protein>
<dbReference type="SMART" id="SM00065">
    <property type="entry name" value="GAF"/>
    <property type="match status" value="1"/>
</dbReference>
<dbReference type="Gene3D" id="3.30.450.40">
    <property type="match status" value="1"/>
</dbReference>
<dbReference type="CDD" id="cd16917">
    <property type="entry name" value="HATPase_UhpB-NarQ-NarX-like"/>
    <property type="match status" value="1"/>
</dbReference>
<feature type="compositionally biased region" description="Low complexity" evidence="15">
    <location>
        <begin position="396"/>
        <end position="443"/>
    </location>
</feature>
<evidence type="ECO:0000256" key="4">
    <source>
        <dbReference type="ARBA" id="ARBA00012438"/>
    </source>
</evidence>
<dbReference type="InterPro" id="IPR050482">
    <property type="entry name" value="Sensor_HK_TwoCompSys"/>
</dbReference>
<dbReference type="PANTHER" id="PTHR24421">
    <property type="entry name" value="NITRATE/NITRITE SENSOR PROTEIN NARX-RELATED"/>
    <property type="match status" value="1"/>
</dbReference>
<dbReference type="RefSeq" id="WP_378256098.1">
    <property type="nucleotide sequence ID" value="NZ_JBHSIT010000004.1"/>
</dbReference>
<evidence type="ECO:0000259" key="16">
    <source>
        <dbReference type="SMART" id="SM00065"/>
    </source>
</evidence>
<keyword evidence="6" id="KW-0004">4Fe-4S</keyword>
<dbReference type="Gene3D" id="1.20.5.1930">
    <property type="match status" value="1"/>
</dbReference>
<evidence type="ECO:0000256" key="14">
    <source>
        <dbReference type="ARBA" id="ARBA00030800"/>
    </source>
</evidence>
<accession>A0ABV9TXT6</accession>
<keyword evidence="10" id="KW-0408">Iron</keyword>
<dbReference type="Gene3D" id="3.30.565.10">
    <property type="entry name" value="Histidine kinase-like ATPase, C-terminal domain"/>
    <property type="match status" value="1"/>
</dbReference>
<dbReference type="EC" id="2.7.13.3" evidence="4"/>
<dbReference type="EMBL" id="JBHSIT010000004">
    <property type="protein sequence ID" value="MFC4908975.1"/>
    <property type="molecule type" value="Genomic_DNA"/>
</dbReference>
<keyword evidence="6" id="KW-0479">Metal-binding</keyword>
<dbReference type="SUPFAM" id="SSF55874">
    <property type="entry name" value="ATPase domain of HSP90 chaperone/DNA topoisomerase II/histidine kinase"/>
    <property type="match status" value="1"/>
</dbReference>
<reference evidence="18" key="1">
    <citation type="journal article" date="2019" name="Int. J. Syst. Evol. Microbiol.">
        <title>The Global Catalogue of Microorganisms (GCM) 10K type strain sequencing project: providing services to taxonomists for standard genome sequencing and annotation.</title>
        <authorList>
            <consortium name="The Broad Institute Genomics Platform"/>
            <consortium name="The Broad Institute Genome Sequencing Center for Infectious Disease"/>
            <person name="Wu L."/>
            <person name="Ma J."/>
        </authorList>
    </citation>
    <scope>NUCLEOTIDE SEQUENCE [LARGE SCALE GENOMIC DNA]</scope>
    <source>
        <strain evidence="18">KLKA75</strain>
    </source>
</reference>
<evidence type="ECO:0000256" key="9">
    <source>
        <dbReference type="ARBA" id="ARBA00022777"/>
    </source>
</evidence>
<dbReference type="PANTHER" id="PTHR24421:SF61">
    <property type="entry name" value="OXYGEN SENSOR HISTIDINE KINASE NREB"/>
    <property type="match status" value="1"/>
</dbReference>
<evidence type="ECO:0000256" key="7">
    <source>
        <dbReference type="ARBA" id="ARBA00022490"/>
    </source>
</evidence>
<comment type="caution">
    <text evidence="17">The sequence shown here is derived from an EMBL/GenBank/DDBJ whole genome shotgun (WGS) entry which is preliminary data.</text>
</comment>
<gene>
    <name evidence="17" type="ORF">ACFPCY_16750</name>
</gene>
<keyword evidence="18" id="KW-1185">Reference proteome</keyword>
<dbReference type="InterPro" id="IPR004358">
    <property type="entry name" value="Sig_transdc_His_kin-like_C"/>
</dbReference>
<keyword evidence="9 17" id="KW-0418">Kinase</keyword>
<dbReference type="InterPro" id="IPR003594">
    <property type="entry name" value="HATPase_dom"/>
</dbReference>
<evidence type="ECO:0000256" key="10">
    <source>
        <dbReference type="ARBA" id="ARBA00023004"/>
    </source>
</evidence>
<name>A0ABV9TXT6_9ACTN</name>
<evidence type="ECO:0000256" key="11">
    <source>
        <dbReference type="ARBA" id="ARBA00023012"/>
    </source>
</evidence>
<evidence type="ECO:0000256" key="13">
    <source>
        <dbReference type="ARBA" id="ARBA00024827"/>
    </source>
</evidence>
<evidence type="ECO:0000256" key="5">
    <source>
        <dbReference type="ARBA" id="ARBA00017322"/>
    </source>
</evidence>
<evidence type="ECO:0000256" key="8">
    <source>
        <dbReference type="ARBA" id="ARBA00022679"/>
    </source>
</evidence>
<evidence type="ECO:0000256" key="3">
    <source>
        <dbReference type="ARBA" id="ARBA00004496"/>
    </source>
</evidence>
<organism evidence="17 18">
    <name type="scientific">Actinomadura gamaensis</name>
    <dbReference type="NCBI Taxonomy" id="1763541"/>
    <lineage>
        <taxon>Bacteria</taxon>
        <taxon>Bacillati</taxon>
        <taxon>Actinomycetota</taxon>
        <taxon>Actinomycetes</taxon>
        <taxon>Streptosporangiales</taxon>
        <taxon>Thermomonosporaceae</taxon>
        <taxon>Actinomadura</taxon>
    </lineage>
</organism>
<dbReference type="PRINTS" id="PR00344">
    <property type="entry name" value="BCTRLSENSOR"/>
</dbReference>
<evidence type="ECO:0000313" key="17">
    <source>
        <dbReference type="EMBL" id="MFC4908975.1"/>
    </source>
</evidence>
<comment type="catalytic activity">
    <reaction evidence="1">
        <text>ATP + protein L-histidine = ADP + protein N-phospho-L-histidine.</text>
        <dbReference type="EC" id="2.7.13.3"/>
    </reaction>
</comment>
<evidence type="ECO:0000256" key="6">
    <source>
        <dbReference type="ARBA" id="ARBA00022485"/>
    </source>
</evidence>
<comment type="subcellular location">
    <subcellularLocation>
        <location evidence="3">Cytoplasm</location>
    </subcellularLocation>
</comment>
<evidence type="ECO:0000256" key="15">
    <source>
        <dbReference type="SAM" id="MobiDB-lite"/>
    </source>
</evidence>
<evidence type="ECO:0000256" key="2">
    <source>
        <dbReference type="ARBA" id="ARBA00001966"/>
    </source>
</evidence>
<feature type="compositionally biased region" description="Gly residues" evidence="15">
    <location>
        <begin position="444"/>
        <end position="463"/>
    </location>
</feature>
<evidence type="ECO:0000256" key="12">
    <source>
        <dbReference type="ARBA" id="ARBA00023014"/>
    </source>
</evidence>
<dbReference type="Pfam" id="PF13185">
    <property type="entry name" value="GAF_2"/>
    <property type="match status" value="1"/>
</dbReference>
<keyword evidence="7" id="KW-0963">Cytoplasm</keyword>
<feature type="region of interest" description="Disordered" evidence="15">
    <location>
        <begin position="377"/>
        <end position="464"/>
    </location>
</feature>
<feature type="domain" description="GAF" evidence="16">
    <location>
        <begin position="34"/>
        <end position="220"/>
    </location>
</feature>
<comment type="function">
    <text evidence="13">Member of the two-component regulatory system NreB/NreC involved in the control of dissimilatory nitrate/nitrite reduction in response to oxygen. NreB functions as a direct oxygen sensor histidine kinase which is autophosphorylated, in the absence of oxygen, probably at the conserved histidine residue, and transfers its phosphate group probably to a conserved aspartate residue of NreC. NreB/NreC activates the expression of the nitrate (narGHJI) and nitrite (nir) reductase operons, as well as the putative nitrate transporter gene narT.</text>
</comment>
<proteinExistence type="predicted"/>
<dbReference type="SUPFAM" id="SSF55781">
    <property type="entry name" value="GAF domain-like"/>
    <property type="match status" value="1"/>
</dbReference>
<comment type="cofactor">
    <cofactor evidence="2">
        <name>[4Fe-4S] cluster</name>
        <dbReference type="ChEBI" id="CHEBI:49883"/>
    </cofactor>
</comment>
<keyword evidence="12" id="KW-0411">Iron-sulfur</keyword>
<sequence>MRASDADRADVRSGEEAALHAVSSAVLAVTRHLSVREVLQVIVRAAAQLLDARYAALGVPDDEGSFAEFVVEGVSDAQWEKIGPLPRQHGMLAAMLRDNAPKRLSDIRREPEFEGWPAAHPVLKDFLGVPIRDGDQVLGILFLANRRHPPRAASTPEPEALPTLEDAALGAGERAEGARGFGEGAGGERGFSERDQELLTLFAAHAAIAITNARLYETNRELTVVAERNRLARELHDAVAQKLFSLRLTARAASALAERDPARAVQELDQVERLAADALAELRAVIFELRPADLADGLAASLRKHAEVLDRAYDARVVCEADGAVDLDEEQELVLFRIAQEALYNALRHAGARTVRIRLASGPDAVTLEIADDGVGFTQDAPNAATEPARPSPTPAGRGSSETASAGTGPSAATSPGTDSSSATSVRTGSSGIGPFGVAASGGVASGSGTGGGDTPGNNGSNGLGLVSMRDRAFSIGGTLSIDTAPGRGTVVRVEVAR</sequence>
<evidence type="ECO:0000313" key="18">
    <source>
        <dbReference type="Proteomes" id="UP001595872"/>
    </source>
</evidence>
<dbReference type="Pfam" id="PF07730">
    <property type="entry name" value="HisKA_3"/>
    <property type="match status" value="1"/>
</dbReference>
<dbReference type="Proteomes" id="UP001595872">
    <property type="component" value="Unassembled WGS sequence"/>
</dbReference>
<dbReference type="InterPro" id="IPR029016">
    <property type="entry name" value="GAF-like_dom_sf"/>
</dbReference>
<keyword evidence="8" id="KW-0808">Transferase</keyword>
<dbReference type="InterPro" id="IPR003018">
    <property type="entry name" value="GAF"/>
</dbReference>
<keyword evidence="11" id="KW-0902">Two-component regulatory system</keyword>
<dbReference type="InterPro" id="IPR011712">
    <property type="entry name" value="Sig_transdc_His_kin_sub3_dim/P"/>
</dbReference>
<dbReference type="InterPro" id="IPR036890">
    <property type="entry name" value="HATPase_C_sf"/>
</dbReference>
<evidence type="ECO:0000256" key="1">
    <source>
        <dbReference type="ARBA" id="ARBA00000085"/>
    </source>
</evidence>
<dbReference type="Pfam" id="PF02518">
    <property type="entry name" value="HATPase_c"/>
    <property type="match status" value="1"/>
</dbReference>